<accession>A0ABR0M3X8</accession>
<evidence type="ECO:0000256" key="1">
    <source>
        <dbReference type="ARBA" id="ARBA00023295"/>
    </source>
</evidence>
<name>A0ABR0M3X8_9PEZI</name>
<evidence type="ECO:0000313" key="4">
    <source>
        <dbReference type="Proteomes" id="UP001357485"/>
    </source>
</evidence>
<dbReference type="Gene3D" id="3.20.20.80">
    <property type="entry name" value="Glycosidases"/>
    <property type="match status" value="1"/>
</dbReference>
<proteinExistence type="predicted"/>
<keyword evidence="4" id="KW-1185">Reference proteome</keyword>
<evidence type="ECO:0000259" key="2">
    <source>
        <dbReference type="Pfam" id="PF17786"/>
    </source>
</evidence>
<feature type="non-terminal residue" evidence="3">
    <location>
        <position position="1"/>
    </location>
</feature>
<feature type="domain" description="Mannosidase Ig/CBM-like" evidence="2">
    <location>
        <begin position="116"/>
        <end position="188"/>
    </location>
</feature>
<dbReference type="Pfam" id="PF17786">
    <property type="entry name" value="Mannosidase_ig"/>
    <property type="match status" value="1"/>
</dbReference>
<reference evidence="3 4" key="1">
    <citation type="submission" date="2023-08" db="EMBL/GenBank/DDBJ databases">
        <title>Black Yeasts Isolated from many extreme environments.</title>
        <authorList>
            <person name="Coleine C."/>
            <person name="Stajich J.E."/>
            <person name="Selbmann L."/>
        </authorList>
    </citation>
    <scope>NUCLEOTIDE SEQUENCE [LARGE SCALE GENOMIC DNA]</scope>
    <source>
        <strain evidence="3 4">CCFEE 536</strain>
    </source>
</reference>
<gene>
    <name evidence="3" type="ORF">LTR16_008285</name>
</gene>
<dbReference type="PANTHER" id="PTHR43730:SF1">
    <property type="entry name" value="BETA-MANNOSIDASE"/>
    <property type="match status" value="1"/>
</dbReference>
<organism evidence="3 4">
    <name type="scientific">Cryomyces antarcticus</name>
    <dbReference type="NCBI Taxonomy" id="329879"/>
    <lineage>
        <taxon>Eukaryota</taxon>
        <taxon>Fungi</taxon>
        <taxon>Dikarya</taxon>
        <taxon>Ascomycota</taxon>
        <taxon>Pezizomycotina</taxon>
        <taxon>Dothideomycetes</taxon>
        <taxon>Dothideomycetes incertae sedis</taxon>
        <taxon>Cryomyces</taxon>
    </lineage>
</organism>
<keyword evidence="1" id="KW-0326">Glycosidase</keyword>
<sequence>DGHERRIATYLVENFRTRTDLEAFIHLTQLTQAEALMFAYRGWRQQWGDDRKCGGALVWQLNDCWPVTSWAICDYYLRKKPAYYAMARVLAPLAIGVRRAHHDWSVVHARPAKSSDYELWVVSSKLEPVTATIELRYISIATGREIKDAVVKKDVHLTPNGTTDILTGVIDNTTSEPHVLAARLFVDDAV</sequence>
<dbReference type="Proteomes" id="UP001357485">
    <property type="component" value="Unassembled WGS sequence"/>
</dbReference>
<keyword evidence="1" id="KW-0378">Hydrolase</keyword>
<evidence type="ECO:0000313" key="3">
    <source>
        <dbReference type="EMBL" id="KAK5278767.1"/>
    </source>
</evidence>
<dbReference type="EMBL" id="JAVRRA010001938">
    <property type="protein sequence ID" value="KAK5278767.1"/>
    <property type="molecule type" value="Genomic_DNA"/>
</dbReference>
<feature type="non-terminal residue" evidence="3">
    <location>
        <position position="190"/>
    </location>
</feature>
<dbReference type="InterPro" id="IPR041447">
    <property type="entry name" value="Mannosidase_ig"/>
</dbReference>
<dbReference type="InterPro" id="IPR050887">
    <property type="entry name" value="Beta-mannosidase_GH2"/>
</dbReference>
<dbReference type="PANTHER" id="PTHR43730">
    <property type="entry name" value="BETA-MANNOSIDASE"/>
    <property type="match status" value="1"/>
</dbReference>
<protein>
    <recommendedName>
        <fullName evidence="2">Mannosidase Ig/CBM-like domain-containing protein</fullName>
    </recommendedName>
</protein>
<dbReference type="SUPFAM" id="SSF51445">
    <property type="entry name" value="(Trans)glycosidases"/>
    <property type="match status" value="1"/>
</dbReference>
<comment type="caution">
    <text evidence="3">The sequence shown here is derived from an EMBL/GenBank/DDBJ whole genome shotgun (WGS) entry which is preliminary data.</text>
</comment>
<dbReference type="InterPro" id="IPR017853">
    <property type="entry name" value="GH"/>
</dbReference>